<evidence type="ECO:0000256" key="1">
    <source>
        <dbReference type="ARBA" id="ARBA00000141"/>
    </source>
</evidence>
<dbReference type="EMBL" id="CP011002">
    <property type="protein sequence ID" value="AKO65466.1"/>
    <property type="molecule type" value="Genomic_DNA"/>
</dbReference>
<dbReference type="PANTHER" id="PTHR21327:SF34">
    <property type="entry name" value="3,4-DIHYDROXY-2-BUTANONE 4-PHOSPHATE SYNTHASE"/>
    <property type="match status" value="1"/>
</dbReference>
<organism evidence="16 17">
    <name type="scientific">Methylophilales bacterium MBRS-H7</name>
    <dbReference type="NCBI Taxonomy" id="1623450"/>
    <lineage>
        <taxon>Bacteria</taxon>
        <taxon>Pseudomonadati</taxon>
        <taxon>Pseudomonadota</taxon>
        <taxon>Betaproteobacteria</taxon>
        <taxon>Nitrosomonadales</taxon>
        <taxon>OM43 clade</taxon>
    </lineage>
</organism>
<dbReference type="InterPro" id="IPR000422">
    <property type="entry name" value="DHBP_synthase_RibB"/>
</dbReference>
<evidence type="ECO:0000313" key="17">
    <source>
        <dbReference type="Proteomes" id="UP000066549"/>
    </source>
</evidence>
<feature type="binding site" evidence="14">
    <location>
        <begin position="139"/>
        <end position="143"/>
    </location>
    <ligand>
        <name>D-ribulose 5-phosphate</name>
        <dbReference type="ChEBI" id="CHEBI:58121"/>
    </ligand>
</feature>
<dbReference type="InterPro" id="IPR036144">
    <property type="entry name" value="RibA-like_sf"/>
</dbReference>
<dbReference type="Gene3D" id="3.90.870.10">
    <property type="entry name" value="DHBP synthase"/>
    <property type="match status" value="1"/>
</dbReference>
<dbReference type="InterPro" id="IPR017945">
    <property type="entry name" value="DHBP_synth_RibB-like_a/b_dom"/>
</dbReference>
<dbReference type="GO" id="GO:0030145">
    <property type="term" value="F:manganese ion binding"/>
    <property type="evidence" value="ECO:0007669"/>
    <property type="project" value="UniProtKB-UniRule"/>
</dbReference>
<dbReference type="EC" id="4.1.99.12" evidence="7 14"/>
<evidence type="ECO:0000256" key="5">
    <source>
        <dbReference type="ARBA" id="ARBA00005520"/>
    </source>
</evidence>
<evidence type="ECO:0000313" key="16">
    <source>
        <dbReference type="EMBL" id="AKO65466.1"/>
    </source>
</evidence>
<dbReference type="PIRSF" id="PIRSF001259">
    <property type="entry name" value="RibA"/>
    <property type="match status" value="1"/>
</dbReference>
<evidence type="ECO:0000256" key="14">
    <source>
        <dbReference type="HAMAP-Rule" id="MF_00180"/>
    </source>
</evidence>
<feature type="binding site" evidence="14">
    <location>
        <position position="142"/>
    </location>
    <ligand>
        <name>Mg(2+)</name>
        <dbReference type="ChEBI" id="CHEBI:18420"/>
        <label>2</label>
    </ligand>
</feature>
<dbReference type="GO" id="GO:0005829">
    <property type="term" value="C:cytosol"/>
    <property type="evidence" value="ECO:0007669"/>
    <property type="project" value="TreeGrafter"/>
</dbReference>
<name>A0A0H4IWX0_9PROT</name>
<evidence type="ECO:0000256" key="7">
    <source>
        <dbReference type="ARBA" id="ARBA00012153"/>
    </source>
</evidence>
<evidence type="ECO:0000256" key="3">
    <source>
        <dbReference type="ARBA" id="ARBA00002284"/>
    </source>
</evidence>
<dbReference type="GO" id="GO:0008686">
    <property type="term" value="F:3,4-dihydroxy-2-butanone-4-phosphate synthase activity"/>
    <property type="evidence" value="ECO:0007669"/>
    <property type="project" value="UniProtKB-UniRule"/>
</dbReference>
<feature type="domain" description="GTP cyclohydrolase II" evidence="15">
    <location>
        <begin position="210"/>
        <end position="356"/>
    </location>
</feature>
<dbReference type="HAMAP" id="MF_00180">
    <property type="entry name" value="RibB"/>
    <property type="match status" value="1"/>
</dbReference>
<comment type="subunit">
    <text evidence="14">Homodimer.</text>
</comment>
<feature type="binding site" evidence="14">
    <location>
        <begin position="26"/>
        <end position="27"/>
    </location>
    <ligand>
        <name>D-ribulose 5-phosphate</name>
        <dbReference type="ChEBI" id="CHEBI:58121"/>
    </ligand>
</feature>
<dbReference type="Gene3D" id="3.40.50.10990">
    <property type="entry name" value="GTP cyclohydrolase II"/>
    <property type="match status" value="1"/>
</dbReference>
<evidence type="ECO:0000259" key="15">
    <source>
        <dbReference type="Pfam" id="PF00925"/>
    </source>
</evidence>
<keyword evidence="13 14" id="KW-0456">Lyase</keyword>
<dbReference type="NCBIfam" id="TIGR00506">
    <property type="entry name" value="ribB"/>
    <property type="match status" value="1"/>
</dbReference>
<feature type="site" description="Essential for catalytic activity" evidence="14">
    <location>
        <position position="125"/>
    </location>
</feature>
<comment type="similarity">
    <text evidence="5">In the N-terminal section; belongs to the DHBP synthase family.</text>
</comment>
<evidence type="ECO:0000256" key="12">
    <source>
        <dbReference type="ARBA" id="ARBA00023211"/>
    </source>
</evidence>
<dbReference type="PANTHER" id="PTHR21327">
    <property type="entry name" value="GTP CYCLOHYDROLASE II-RELATED"/>
    <property type="match status" value="1"/>
</dbReference>
<dbReference type="SUPFAM" id="SSF55821">
    <property type="entry name" value="YrdC/RibB"/>
    <property type="match status" value="1"/>
</dbReference>
<comment type="similarity">
    <text evidence="14">Belongs to the DHBP synthase family.</text>
</comment>
<dbReference type="GO" id="GO:0000287">
    <property type="term" value="F:magnesium ion binding"/>
    <property type="evidence" value="ECO:0007669"/>
    <property type="project" value="UniProtKB-UniRule"/>
</dbReference>
<dbReference type="Pfam" id="PF00926">
    <property type="entry name" value="DHBP_synthase"/>
    <property type="match status" value="1"/>
</dbReference>
<reference evidence="16 17" key="1">
    <citation type="submission" date="2015-03" db="EMBL/GenBank/DDBJ databases">
        <title>Comparative analysis of the OM43 clade including a novel species from Red Sea uncovers genomic and metabolic diversity among marine methylotrophs.</title>
        <authorList>
            <person name="Jimenez-Infante F."/>
            <person name="Ngugi D.K."/>
            <person name="Vinu M."/>
            <person name="Alam I."/>
            <person name="Kamau A."/>
            <person name="Blom J."/>
            <person name="Bajic V.B."/>
            <person name="Stingl U."/>
        </authorList>
    </citation>
    <scope>NUCLEOTIDE SEQUENCE [LARGE SCALE GENOMIC DNA]</scope>
    <source>
        <strain evidence="16 17">MBRSH7</strain>
    </source>
</reference>
<keyword evidence="10 14" id="KW-0479">Metal-binding</keyword>
<evidence type="ECO:0000256" key="9">
    <source>
        <dbReference type="ARBA" id="ARBA00022619"/>
    </source>
</evidence>
<proteinExistence type="inferred from homology"/>
<comment type="similarity">
    <text evidence="6">In the C-terminal section; belongs to the GTP cyclohydrolase II family.</text>
</comment>
<feature type="binding site" evidence="14">
    <location>
        <position position="27"/>
    </location>
    <ligand>
        <name>Mg(2+)</name>
        <dbReference type="ChEBI" id="CHEBI:18420"/>
        <label>2</label>
    </ligand>
</feature>
<dbReference type="NCBIfam" id="NF010626">
    <property type="entry name" value="PRK14019.1"/>
    <property type="match status" value="1"/>
</dbReference>
<dbReference type="SUPFAM" id="SSF142695">
    <property type="entry name" value="RibA-like"/>
    <property type="match status" value="1"/>
</dbReference>
<protein>
    <recommendedName>
        <fullName evidence="8 14">3,4-dihydroxy-2-butanone 4-phosphate synthase</fullName>
        <shortName evidence="14">DHBP synthase</shortName>
        <ecNumber evidence="7 14">4.1.99.12</ecNumber>
    </recommendedName>
</protein>
<dbReference type="AlphaFoldDB" id="A0A0H4IWX0"/>
<comment type="cofactor">
    <cofactor evidence="2">
        <name>Mn(2+)</name>
        <dbReference type="ChEBI" id="CHEBI:29035"/>
    </cofactor>
</comment>
<evidence type="ECO:0000256" key="10">
    <source>
        <dbReference type="ARBA" id="ARBA00022723"/>
    </source>
</evidence>
<dbReference type="InterPro" id="IPR032677">
    <property type="entry name" value="GTP_cyclohydro_II"/>
</dbReference>
<comment type="cofactor">
    <cofactor evidence="14">
        <name>Mg(2+)</name>
        <dbReference type="ChEBI" id="CHEBI:18420"/>
    </cofactor>
    <cofactor evidence="14">
        <name>Mn(2+)</name>
        <dbReference type="ChEBI" id="CHEBI:29035"/>
    </cofactor>
    <text evidence="14">Binds 2 divalent metal cations per subunit. Magnesium or manganese.</text>
</comment>
<dbReference type="PATRIC" id="fig|1623450.3.peg.302"/>
<feature type="binding site" evidence="14">
    <location>
        <position position="31"/>
    </location>
    <ligand>
        <name>D-ribulose 5-phosphate</name>
        <dbReference type="ChEBI" id="CHEBI:58121"/>
    </ligand>
</feature>
<evidence type="ECO:0000256" key="8">
    <source>
        <dbReference type="ARBA" id="ARBA00018836"/>
    </source>
</evidence>
<evidence type="ECO:0000256" key="2">
    <source>
        <dbReference type="ARBA" id="ARBA00001936"/>
    </source>
</evidence>
<feature type="site" description="Essential for catalytic activity" evidence="14">
    <location>
        <position position="163"/>
    </location>
</feature>
<dbReference type="Pfam" id="PF00925">
    <property type="entry name" value="GTP_cyclohydro2"/>
    <property type="match status" value="1"/>
</dbReference>
<comment type="function">
    <text evidence="3 14">Catalyzes the conversion of D-ribulose 5-phosphate to formate and 3,4-dihydroxy-2-butanone 4-phosphate.</text>
</comment>
<comment type="catalytic activity">
    <reaction evidence="1 14">
        <text>D-ribulose 5-phosphate = (2S)-2-hydroxy-3-oxobutyl phosphate + formate + H(+)</text>
        <dbReference type="Rhea" id="RHEA:18457"/>
        <dbReference type="ChEBI" id="CHEBI:15378"/>
        <dbReference type="ChEBI" id="CHEBI:15740"/>
        <dbReference type="ChEBI" id="CHEBI:58121"/>
        <dbReference type="ChEBI" id="CHEBI:58830"/>
        <dbReference type="EC" id="4.1.99.12"/>
    </reaction>
</comment>
<keyword evidence="12 14" id="KW-0464">Manganese</keyword>
<accession>A0A0H4IWX0</accession>
<feature type="binding site" evidence="14">
    <location>
        <position position="27"/>
    </location>
    <ligand>
        <name>Mg(2+)</name>
        <dbReference type="ChEBI" id="CHEBI:18420"/>
        <label>1</label>
    </ligand>
</feature>
<gene>
    <name evidence="14" type="primary">ribB</name>
    <name evidence="16" type="ORF">VI33_01520</name>
</gene>
<dbReference type="UniPathway" id="UPA00275">
    <property type="reaction ID" value="UER00399"/>
</dbReference>
<dbReference type="GO" id="GO:0009231">
    <property type="term" value="P:riboflavin biosynthetic process"/>
    <property type="evidence" value="ECO:0007669"/>
    <property type="project" value="UniProtKB-UniRule"/>
</dbReference>
<sequence>MLDNIDSIIEDLKLGKMVVLVDDEDRENEGDLFIPADNVSPEIINFMAKFGRGLICLTLTEDKARQLNLPLMVQENEAKLGTNFTVSIEAADGVTTGISASDRSTTVKAAIHPSATKNSIVRPGHIFPLISHSGGVLYRAGHTEAGCDLSQIAGFQPYGVICEILNDDGSMARLDDLKDFAKKHHLKIGSIADLIEYRRKKEKLILRTEEDVVSTTFGEFKLITYKDKISNSIHLAFVKGEIDPNDDVMVRVHEPLTILDFIVKNDKHSWTPNEAFKKISKEKNGVMLFLNYGSSANLKKIGDLDQQPKNKENDLRNYGIGSQILVDLGIKNMKLLASPRKMPSMMGFGLEVKEFIEK</sequence>
<evidence type="ECO:0000256" key="4">
    <source>
        <dbReference type="ARBA" id="ARBA00004904"/>
    </source>
</evidence>
<dbReference type="OrthoDB" id="9793111at2"/>
<evidence type="ECO:0000256" key="6">
    <source>
        <dbReference type="ARBA" id="ARBA00008976"/>
    </source>
</evidence>
<keyword evidence="17" id="KW-1185">Reference proteome</keyword>
<dbReference type="Proteomes" id="UP000066549">
    <property type="component" value="Chromosome"/>
</dbReference>
<evidence type="ECO:0000256" key="13">
    <source>
        <dbReference type="ARBA" id="ARBA00023239"/>
    </source>
</evidence>
<comment type="pathway">
    <text evidence="4 14">Cofactor biosynthesis; riboflavin biosynthesis; 2-hydroxy-3-oxobutyl phosphate from D-ribulose 5-phosphate: step 1/1.</text>
</comment>
<dbReference type="GO" id="GO:0003935">
    <property type="term" value="F:GTP cyclohydrolase II activity"/>
    <property type="evidence" value="ECO:0007669"/>
    <property type="project" value="TreeGrafter"/>
</dbReference>
<evidence type="ECO:0000256" key="11">
    <source>
        <dbReference type="ARBA" id="ARBA00022842"/>
    </source>
</evidence>
<keyword evidence="9 14" id="KW-0686">Riboflavin biosynthesis</keyword>
<keyword evidence="11 14" id="KW-0460">Magnesium</keyword>
<dbReference type="FunFam" id="3.90.870.10:FF:000001">
    <property type="entry name" value="Riboflavin biosynthesis protein RibBA"/>
    <property type="match status" value="1"/>
</dbReference>